<dbReference type="EC" id="1.2.1.84" evidence="1"/>
<dbReference type="PANTHER" id="PTHR11011:SF45">
    <property type="entry name" value="FATTY ACYL-COA REDUCTASE CG8306-RELATED"/>
    <property type="match status" value="1"/>
</dbReference>
<dbReference type="GO" id="GO:0005777">
    <property type="term" value="C:peroxisome"/>
    <property type="evidence" value="ECO:0007669"/>
    <property type="project" value="TreeGrafter"/>
</dbReference>
<dbReference type="SUPFAM" id="SSF51735">
    <property type="entry name" value="NAD(P)-binding Rossmann-fold domains"/>
    <property type="match status" value="1"/>
</dbReference>
<keyword evidence="1" id="KW-0521">NADP</keyword>
<protein>
    <recommendedName>
        <fullName evidence="1">Fatty acyl-CoA reductase</fullName>
        <ecNumber evidence="1">1.2.1.84</ecNumber>
    </recommendedName>
</protein>
<dbReference type="AlphaFoldDB" id="A0A5N7BWI9"/>
<keyword evidence="1" id="KW-0443">Lipid metabolism</keyword>
<evidence type="ECO:0000256" key="1">
    <source>
        <dbReference type="RuleBase" id="RU363097"/>
    </source>
</evidence>
<dbReference type="Gene3D" id="3.40.50.720">
    <property type="entry name" value="NAD(P)-binding Rossmann-like Domain"/>
    <property type="match status" value="1"/>
</dbReference>
<dbReference type="OrthoDB" id="429813at2759"/>
<dbReference type="GO" id="GO:0102965">
    <property type="term" value="F:alcohol-forming long-chain fatty acyl-CoA reductase activity"/>
    <property type="evidence" value="ECO:0007669"/>
    <property type="project" value="UniProtKB-EC"/>
</dbReference>
<comment type="similarity">
    <text evidence="1">Belongs to the fatty acyl-CoA reductase family.</text>
</comment>
<gene>
    <name evidence="3" type="ORF">BDV23DRAFT_163668</name>
</gene>
<evidence type="ECO:0000313" key="3">
    <source>
        <dbReference type="EMBL" id="KAE8386196.1"/>
    </source>
</evidence>
<keyword evidence="1" id="KW-0560">Oxidoreductase</keyword>
<dbReference type="Pfam" id="PF07993">
    <property type="entry name" value="NAD_binding_4"/>
    <property type="match status" value="1"/>
</dbReference>
<dbReference type="InterPro" id="IPR026055">
    <property type="entry name" value="FAR"/>
</dbReference>
<keyword evidence="1" id="KW-0444">Lipid biosynthesis</keyword>
<evidence type="ECO:0000259" key="2">
    <source>
        <dbReference type="Pfam" id="PF07993"/>
    </source>
</evidence>
<proteinExistence type="inferred from homology"/>
<organism evidence="3">
    <name type="scientific">Petromyces alliaceus</name>
    <name type="common">Aspergillus alliaceus</name>
    <dbReference type="NCBI Taxonomy" id="209559"/>
    <lineage>
        <taxon>Eukaryota</taxon>
        <taxon>Fungi</taxon>
        <taxon>Dikarya</taxon>
        <taxon>Ascomycota</taxon>
        <taxon>Pezizomycotina</taxon>
        <taxon>Eurotiomycetes</taxon>
        <taxon>Eurotiomycetidae</taxon>
        <taxon>Eurotiales</taxon>
        <taxon>Aspergillaceae</taxon>
        <taxon>Aspergillus</taxon>
        <taxon>Aspergillus subgen. Circumdati</taxon>
    </lineage>
</organism>
<dbReference type="Proteomes" id="UP000326877">
    <property type="component" value="Unassembled WGS sequence"/>
</dbReference>
<dbReference type="EMBL" id="ML735316">
    <property type="protein sequence ID" value="KAE8386196.1"/>
    <property type="molecule type" value="Genomic_DNA"/>
</dbReference>
<reference evidence="3" key="1">
    <citation type="submission" date="2019-04" db="EMBL/GenBank/DDBJ databases">
        <title>Friends and foes A comparative genomics studyof 23 Aspergillus species from section Flavi.</title>
        <authorList>
            <consortium name="DOE Joint Genome Institute"/>
            <person name="Kjaerbolling I."/>
            <person name="Vesth T."/>
            <person name="Frisvad J.C."/>
            <person name="Nybo J.L."/>
            <person name="Theobald S."/>
            <person name="Kildgaard S."/>
            <person name="Isbrandt T."/>
            <person name="Kuo A."/>
            <person name="Sato A."/>
            <person name="Lyhne E.K."/>
            <person name="Kogle M.E."/>
            <person name="Wiebenga A."/>
            <person name="Kun R.S."/>
            <person name="Lubbers R.J."/>
            <person name="Makela M.R."/>
            <person name="Barry K."/>
            <person name="Chovatia M."/>
            <person name="Clum A."/>
            <person name="Daum C."/>
            <person name="Haridas S."/>
            <person name="He G."/>
            <person name="LaButti K."/>
            <person name="Lipzen A."/>
            <person name="Mondo S."/>
            <person name="Riley R."/>
            <person name="Salamov A."/>
            <person name="Simmons B.A."/>
            <person name="Magnuson J.K."/>
            <person name="Henrissat B."/>
            <person name="Mortensen U.H."/>
            <person name="Larsen T.O."/>
            <person name="Devries R.P."/>
            <person name="Grigoriev I.V."/>
            <person name="Machida M."/>
            <person name="Baker S.E."/>
            <person name="Andersen M.R."/>
        </authorList>
    </citation>
    <scope>NUCLEOTIDE SEQUENCE [LARGE SCALE GENOMIC DNA]</scope>
    <source>
        <strain evidence="3">IBT 14317</strain>
    </source>
</reference>
<dbReference type="GO" id="GO:0080019">
    <property type="term" value="F:alcohol-forming very long-chain fatty acyl-CoA reductase activity"/>
    <property type="evidence" value="ECO:0007669"/>
    <property type="project" value="InterPro"/>
</dbReference>
<dbReference type="InterPro" id="IPR036291">
    <property type="entry name" value="NAD(P)-bd_dom_sf"/>
</dbReference>
<name>A0A5N7BWI9_PETAA</name>
<dbReference type="GO" id="GO:0035336">
    <property type="term" value="P:long-chain fatty-acyl-CoA metabolic process"/>
    <property type="evidence" value="ECO:0007669"/>
    <property type="project" value="TreeGrafter"/>
</dbReference>
<dbReference type="InterPro" id="IPR013120">
    <property type="entry name" value="FAR_NAD-bd"/>
</dbReference>
<dbReference type="PANTHER" id="PTHR11011">
    <property type="entry name" value="MALE STERILITY PROTEIN 2-RELATED"/>
    <property type="match status" value="1"/>
</dbReference>
<comment type="catalytic activity">
    <reaction evidence="1">
        <text>a long-chain fatty acyl-CoA + 2 NADPH + 2 H(+) = a long-chain primary fatty alcohol + 2 NADP(+) + CoA</text>
        <dbReference type="Rhea" id="RHEA:52716"/>
        <dbReference type="ChEBI" id="CHEBI:15378"/>
        <dbReference type="ChEBI" id="CHEBI:57287"/>
        <dbReference type="ChEBI" id="CHEBI:57783"/>
        <dbReference type="ChEBI" id="CHEBI:58349"/>
        <dbReference type="ChEBI" id="CHEBI:77396"/>
        <dbReference type="ChEBI" id="CHEBI:83139"/>
        <dbReference type="EC" id="1.2.1.84"/>
    </reaction>
</comment>
<accession>A0A5N7BWI9</accession>
<comment type="function">
    <text evidence="1">Catalyzes the reduction of fatty acyl-CoA to fatty alcohols.</text>
</comment>
<sequence length="409" mass="45373">MAPNPNEISQWYQDQVVFLTGGTGTLGGCLLYKLALQVCAKKIFVLCRGSVHEAIEKLEDSMPDEAHNILDTQKVSFVVGDVTESNLGLRGADLQQLQAQVTVVINCAASVSLLQNQQGSVTSNCLPHLRLMKLLRNFSKLKTLLHVSTAFVNSFLPGGRVEERIYDIYDDKECPANDLHSIISTGHSQYNSQFPAPYAHAKYIAERLILENPCLFSVLIVRPSNIGPAIRDPAPFYGLDMTIPMHSYVQFLLSSSDTDVRNLDDILPPQHIVDEIPVDLVANTCLLHLASGTTGIVQAAANLYIPRTSADIQRLVDDHLSPELEEELRTVGYSQNPELAKYFTRMFERFCRNWDFDCGRSESLKGIDGPLSLSLEGHDPEQYAKVRIQAVARRLRASFKNSGKPSSVT</sequence>
<feature type="domain" description="Thioester reductase (TE)" evidence="2">
    <location>
        <begin position="19"/>
        <end position="284"/>
    </location>
</feature>